<keyword evidence="3" id="KW-0677">Repeat</keyword>
<dbReference type="Proteomes" id="UP000694866">
    <property type="component" value="Unplaced"/>
</dbReference>
<feature type="compositionally biased region" description="Basic and acidic residues" evidence="10">
    <location>
        <begin position="106"/>
        <end position="115"/>
    </location>
</feature>
<feature type="disulfide bond" evidence="9">
    <location>
        <begin position="516"/>
        <end position="531"/>
    </location>
</feature>
<reference evidence="13" key="1">
    <citation type="submission" date="2025-08" db="UniProtKB">
        <authorList>
            <consortium name="RefSeq"/>
        </authorList>
    </citation>
    <scope>IDENTIFICATION</scope>
    <source>
        <strain evidence="13">USDA-PBARC FA_bdor</strain>
        <tissue evidence="13">Whole organism</tissue>
    </source>
</reference>
<feature type="disulfide bond" evidence="9">
    <location>
        <begin position="626"/>
        <end position="644"/>
    </location>
</feature>
<keyword evidence="5 11" id="KW-0472">Membrane</keyword>
<evidence type="ECO:0000256" key="9">
    <source>
        <dbReference type="PROSITE-ProRule" id="PRU00124"/>
    </source>
</evidence>
<dbReference type="InterPro" id="IPR023415">
    <property type="entry name" value="LDLR_class-A_CS"/>
</dbReference>
<accession>A0A9R1T545</accession>
<evidence type="ECO:0000313" key="12">
    <source>
        <dbReference type="Proteomes" id="UP000694866"/>
    </source>
</evidence>
<keyword evidence="4 11" id="KW-1133">Transmembrane helix</keyword>
<dbReference type="PROSITE" id="PS01209">
    <property type="entry name" value="LDLRA_1"/>
    <property type="match status" value="1"/>
</dbReference>
<organism evidence="12 13">
    <name type="scientific">Fopius arisanus</name>
    <dbReference type="NCBI Taxonomy" id="64838"/>
    <lineage>
        <taxon>Eukaryota</taxon>
        <taxon>Metazoa</taxon>
        <taxon>Ecdysozoa</taxon>
        <taxon>Arthropoda</taxon>
        <taxon>Hexapoda</taxon>
        <taxon>Insecta</taxon>
        <taxon>Pterygota</taxon>
        <taxon>Neoptera</taxon>
        <taxon>Endopterygota</taxon>
        <taxon>Hymenoptera</taxon>
        <taxon>Apocrita</taxon>
        <taxon>Ichneumonoidea</taxon>
        <taxon>Braconidae</taxon>
        <taxon>Opiinae</taxon>
        <taxon>Fopius</taxon>
    </lineage>
</organism>
<evidence type="ECO:0000256" key="10">
    <source>
        <dbReference type="SAM" id="MobiDB-lite"/>
    </source>
</evidence>
<evidence type="ECO:0000256" key="8">
    <source>
        <dbReference type="ARBA" id="ARBA00023180"/>
    </source>
</evidence>
<keyword evidence="6 9" id="KW-1015">Disulfide bond</keyword>
<evidence type="ECO:0000256" key="11">
    <source>
        <dbReference type="SAM" id="Phobius"/>
    </source>
</evidence>
<evidence type="ECO:0000256" key="4">
    <source>
        <dbReference type="ARBA" id="ARBA00022989"/>
    </source>
</evidence>
<evidence type="ECO:0000256" key="2">
    <source>
        <dbReference type="ARBA" id="ARBA00022692"/>
    </source>
</evidence>
<evidence type="ECO:0000256" key="7">
    <source>
        <dbReference type="ARBA" id="ARBA00023170"/>
    </source>
</evidence>
<dbReference type="GeneID" id="105266394"/>
<feature type="disulfide bond" evidence="9">
    <location>
        <begin position="587"/>
        <end position="605"/>
    </location>
</feature>
<gene>
    <name evidence="13" type="primary">LOC105266394</name>
</gene>
<dbReference type="Gene3D" id="4.10.400.10">
    <property type="entry name" value="Low-density Lipoprotein Receptor"/>
    <property type="match status" value="4"/>
</dbReference>
<evidence type="ECO:0000256" key="3">
    <source>
        <dbReference type="ARBA" id="ARBA00022737"/>
    </source>
</evidence>
<dbReference type="AlphaFoldDB" id="A0A9R1T545"/>
<proteinExistence type="predicted"/>
<feature type="transmembrane region" description="Helical" evidence="11">
    <location>
        <begin position="323"/>
        <end position="349"/>
    </location>
</feature>
<dbReference type="PRINTS" id="PR00261">
    <property type="entry name" value="LDLRECEPTOR"/>
</dbReference>
<keyword evidence="8" id="KW-0325">Glycoprotein</keyword>
<dbReference type="PANTHER" id="PTHR22722">
    <property type="entry name" value="LOW-DENSITY LIPOPROTEIN RECEPTOR-RELATED PROTEIN 2-RELATED"/>
    <property type="match status" value="1"/>
</dbReference>
<dbReference type="GO" id="GO:0005886">
    <property type="term" value="C:plasma membrane"/>
    <property type="evidence" value="ECO:0007669"/>
    <property type="project" value="TreeGrafter"/>
</dbReference>
<dbReference type="RefSeq" id="XP_011302820.1">
    <property type="nucleotide sequence ID" value="XM_011304518.1"/>
</dbReference>
<feature type="disulfide bond" evidence="9">
    <location>
        <begin position="497"/>
        <end position="509"/>
    </location>
</feature>
<feature type="compositionally biased region" description="Polar residues" evidence="10">
    <location>
        <begin position="270"/>
        <end position="282"/>
    </location>
</feature>
<feature type="region of interest" description="Disordered" evidence="10">
    <location>
        <begin position="101"/>
        <end position="133"/>
    </location>
</feature>
<feature type="disulfide bond" evidence="9">
    <location>
        <begin position="619"/>
        <end position="631"/>
    </location>
</feature>
<feature type="disulfide bond" evidence="9">
    <location>
        <begin position="638"/>
        <end position="653"/>
    </location>
</feature>
<dbReference type="SMART" id="SM00192">
    <property type="entry name" value="LDLa"/>
    <property type="match status" value="4"/>
</dbReference>
<keyword evidence="2 11" id="KW-0812">Transmembrane</keyword>
<evidence type="ECO:0000256" key="5">
    <source>
        <dbReference type="ARBA" id="ARBA00023136"/>
    </source>
</evidence>
<dbReference type="Pfam" id="PF00057">
    <property type="entry name" value="Ldl_recept_a"/>
    <property type="match status" value="4"/>
</dbReference>
<name>A0A9R1T545_9HYME</name>
<feature type="disulfide bond" evidence="9">
    <location>
        <begin position="554"/>
        <end position="569"/>
    </location>
</feature>
<keyword evidence="12" id="KW-1185">Reference proteome</keyword>
<sequence length="666" mass="75185">MTDYHFKMENRGYEDDSLNLEDQHIHQQQEVTIKVSETPDTHVYEDIIIGMDSPNKSVFDNRLEMSCTSQGVLQRNLTLPLRRNSELNKDEITRYSVRVTSTERNPMPRESKLSDDSLMDMSEKPRRRRKKDCKHCKMKANEEAKSNRYVDSGRNPTANSIQPIFTIPDGRLPGFGIPTSQNSCCVNSCAVFAIGNGGFYDRKVMSYDKNEVEPRLTTLGEDRALITPPKHRTGMKVNSIYSQDQWKAKDHGGIVAEFKDQAFQRAYSLPTRTQSPSSQNRLNLRRSVRGEPPPQPARLRKNRHGWTLHFARPLDGTGCTKSIILLLIAVLALLGIGAIALYIVFGIVAEPEKLQIIQQYLRSSEQSPHPDNVTTPVKHLMETARPVETTPLPSFVQVPSTTNIPLPEFSTTVTESQETETPVSPSVITPMNITRHCDDCYKGEVCVALVDEDVPVCRIALDSMDPTGCAGLCIVNRQKCHRLDVDAFRCVEVQHNCLDNEWTCSNSLCIPSVKRCDGHMNCYDHSDEYNCNCDLQTHFQCGNETSCLPLEKRCDGKIDCWDATDEINCTLGDDLGWSCPSSNEYTCSNGQCILKSRFCDGLRDCTDGTDEPRGCRGRCNKHEFTCRNGRCITRNFKCNGIDDCGDESDEQHCRDRPTPSSIRRQR</sequence>
<keyword evidence="7" id="KW-0675">Receptor</keyword>
<feature type="region of interest" description="Disordered" evidence="10">
    <location>
        <begin position="269"/>
        <end position="300"/>
    </location>
</feature>
<dbReference type="OrthoDB" id="9988974at2759"/>
<feature type="region of interest" description="Disordered" evidence="10">
    <location>
        <begin position="646"/>
        <end position="666"/>
    </location>
</feature>
<comment type="caution">
    <text evidence="9">Lacks conserved residue(s) required for the propagation of feature annotation.</text>
</comment>
<dbReference type="FunFam" id="4.10.400.10:FF:000065">
    <property type="entry name" value="Transmembrane protease serine 7"/>
    <property type="match status" value="1"/>
</dbReference>
<dbReference type="PROSITE" id="PS50068">
    <property type="entry name" value="LDLRA_2"/>
    <property type="match status" value="4"/>
</dbReference>
<comment type="subcellular location">
    <subcellularLocation>
        <location evidence="1">Membrane</location>
        <topology evidence="1">Single-pass membrane protein</topology>
    </subcellularLocation>
</comment>
<evidence type="ECO:0000256" key="1">
    <source>
        <dbReference type="ARBA" id="ARBA00004167"/>
    </source>
</evidence>
<dbReference type="InterPro" id="IPR002172">
    <property type="entry name" value="LDrepeatLR_classA_rpt"/>
</dbReference>
<feature type="disulfide bond" evidence="9">
    <location>
        <begin position="504"/>
        <end position="522"/>
    </location>
</feature>
<evidence type="ECO:0000313" key="13">
    <source>
        <dbReference type="RefSeq" id="XP_011302820.1"/>
    </source>
</evidence>
<dbReference type="KEGG" id="fas:105266394"/>
<evidence type="ECO:0000256" key="6">
    <source>
        <dbReference type="ARBA" id="ARBA00023157"/>
    </source>
</evidence>
<dbReference type="SUPFAM" id="SSF57424">
    <property type="entry name" value="LDL receptor-like module"/>
    <property type="match status" value="4"/>
</dbReference>
<dbReference type="CDD" id="cd00112">
    <property type="entry name" value="LDLa"/>
    <property type="match status" value="4"/>
</dbReference>
<protein>
    <submittedName>
        <fullName evidence="13">Uncharacterized protein isoform X1</fullName>
    </submittedName>
</protein>
<dbReference type="GO" id="GO:0043235">
    <property type="term" value="C:receptor complex"/>
    <property type="evidence" value="ECO:0007669"/>
    <property type="project" value="TreeGrafter"/>
</dbReference>
<dbReference type="InterPro" id="IPR051221">
    <property type="entry name" value="LDLR-related"/>
</dbReference>
<dbReference type="InterPro" id="IPR036055">
    <property type="entry name" value="LDL_receptor-like_sf"/>
</dbReference>